<dbReference type="SUPFAM" id="SSF47391">
    <property type="entry name" value="Dimerization-anchoring domain of cAMP-dependent PK regulatory subunit"/>
    <property type="match status" value="1"/>
</dbReference>
<reference evidence="3" key="2">
    <citation type="submission" date="2025-09" db="UniProtKB">
        <authorList>
            <consortium name="Ensembl"/>
        </authorList>
    </citation>
    <scope>IDENTIFICATION</scope>
</reference>
<accession>A0A8C0EIE6</accession>
<feature type="compositionally biased region" description="Low complexity" evidence="1">
    <location>
        <begin position="120"/>
        <end position="144"/>
    </location>
</feature>
<dbReference type="Gene3D" id="1.20.890.10">
    <property type="entry name" value="cAMP-dependent protein kinase regulatory subunit, dimerization-anchoring domain"/>
    <property type="match status" value="1"/>
</dbReference>
<feature type="domain" description="RIIa" evidence="2">
    <location>
        <begin position="12"/>
        <end position="49"/>
    </location>
</feature>
<organism evidence="3 4">
    <name type="scientific">Bubo bubo</name>
    <name type="common">Eurasian eagle-owl</name>
    <name type="synonym">Strix bubo</name>
    <dbReference type="NCBI Taxonomy" id="30461"/>
    <lineage>
        <taxon>Eukaryota</taxon>
        <taxon>Metazoa</taxon>
        <taxon>Chordata</taxon>
        <taxon>Craniata</taxon>
        <taxon>Vertebrata</taxon>
        <taxon>Euteleostomi</taxon>
        <taxon>Archelosauria</taxon>
        <taxon>Archosauria</taxon>
        <taxon>Dinosauria</taxon>
        <taxon>Saurischia</taxon>
        <taxon>Theropoda</taxon>
        <taxon>Coelurosauria</taxon>
        <taxon>Aves</taxon>
        <taxon>Neognathae</taxon>
        <taxon>Neoaves</taxon>
        <taxon>Telluraves</taxon>
        <taxon>Strigiformes</taxon>
        <taxon>Strigidae</taxon>
        <taxon>Bubo</taxon>
    </lineage>
</organism>
<protein>
    <recommendedName>
        <fullName evidence="2">RIIa domain-containing protein</fullName>
    </recommendedName>
</protein>
<reference evidence="3" key="1">
    <citation type="submission" date="2025-08" db="UniProtKB">
        <authorList>
            <consortium name="Ensembl"/>
        </authorList>
    </citation>
    <scope>IDENTIFICATION</scope>
</reference>
<dbReference type="AlphaFoldDB" id="A0A8C0EIE6"/>
<evidence type="ECO:0000256" key="1">
    <source>
        <dbReference type="SAM" id="MobiDB-lite"/>
    </source>
</evidence>
<dbReference type="GO" id="GO:0005737">
    <property type="term" value="C:cytoplasm"/>
    <property type="evidence" value="ECO:0007669"/>
    <property type="project" value="TreeGrafter"/>
</dbReference>
<feature type="region of interest" description="Disordered" evidence="1">
    <location>
        <begin position="109"/>
        <end position="144"/>
    </location>
</feature>
<dbReference type="InterPro" id="IPR047579">
    <property type="entry name" value="DD_CABYR_SP17"/>
</dbReference>
<sequence length="356" mass="38627">MQSSKISLVVPCGLQTLLEGVSRAVIEDNPDNIAEFFALYFQDLVTFQKGLFLPQFLQNHRIIKWFGLERTFKDHLKTSEYTVTLFSGEPKQMDKCTDTEEDQLLEEPDVQYSSRVTQHPSTASSIAGSSSPPGSDEASSPEGPELVYIPAESAELAAHMLAVASSEAGQLQPHPNVWTLYCLTDLRQGQKSPPSFPPAGAGGPYYQATLSPSRGEDQQWGQLSQVSAPIYVMQEGSKRENAPPFILVGSNIQNTQDWKPLPSHSVFAQRDAGARRRFVTVPVARAAAEEMDMASCNSQSAEETGAKPRTAHVLSVAIPLDDVMSAKKGSAAGDKRTGINALAGHITVTPAHNPEY</sequence>
<dbReference type="GO" id="GO:0005509">
    <property type="term" value="F:calcium ion binding"/>
    <property type="evidence" value="ECO:0007669"/>
    <property type="project" value="InterPro"/>
</dbReference>
<name>A0A8C0EIE6_BUBBB</name>
<keyword evidence="4" id="KW-1185">Reference proteome</keyword>
<evidence type="ECO:0000313" key="4">
    <source>
        <dbReference type="Proteomes" id="UP000694567"/>
    </source>
</evidence>
<proteinExistence type="predicted"/>
<dbReference type="CDD" id="cd12100">
    <property type="entry name" value="DD_CABYR_SP17"/>
    <property type="match status" value="1"/>
</dbReference>
<dbReference type="Pfam" id="PF02197">
    <property type="entry name" value="RIIa"/>
    <property type="match status" value="1"/>
</dbReference>
<dbReference type="PANTHER" id="PTHR15494">
    <property type="entry name" value="CALCIUM-BINDING TYROSINE PHOSPHORYLATION-REGULATED PROTEIN"/>
    <property type="match status" value="1"/>
</dbReference>
<dbReference type="InterPro" id="IPR003117">
    <property type="entry name" value="cAMP_dep_PK_reg_su_I/II_a/b"/>
</dbReference>
<dbReference type="GO" id="GO:0048240">
    <property type="term" value="P:sperm capacitation"/>
    <property type="evidence" value="ECO:0007669"/>
    <property type="project" value="InterPro"/>
</dbReference>
<dbReference type="PANTHER" id="PTHR15494:SF0">
    <property type="entry name" value="CALCIUM-BINDING TYROSINE PHOSPHORYLATION-REGULATED PROTEIN"/>
    <property type="match status" value="1"/>
</dbReference>
<dbReference type="SMART" id="SM00394">
    <property type="entry name" value="RIIa"/>
    <property type="match status" value="1"/>
</dbReference>
<dbReference type="InterPro" id="IPR038848">
    <property type="entry name" value="CABYR"/>
</dbReference>
<evidence type="ECO:0000259" key="2">
    <source>
        <dbReference type="SMART" id="SM00394"/>
    </source>
</evidence>
<dbReference type="Proteomes" id="UP000694567">
    <property type="component" value="Unplaced"/>
</dbReference>
<dbReference type="GO" id="GO:0035686">
    <property type="term" value="C:sperm fibrous sheath"/>
    <property type="evidence" value="ECO:0007669"/>
    <property type="project" value="TreeGrafter"/>
</dbReference>
<dbReference type="Ensembl" id="ENSBOBT00000004464.1">
    <property type="protein sequence ID" value="ENSBOBP00000004356.1"/>
    <property type="gene ID" value="ENSBOBG00000002953.1"/>
</dbReference>
<evidence type="ECO:0000313" key="3">
    <source>
        <dbReference type="Ensembl" id="ENSBOBP00000004356.1"/>
    </source>
</evidence>